<dbReference type="RefSeq" id="WP_324668339.1">
    <property type="nucleotide sequence ID" value="NZ_CP141614.1"/>
</dbReference>
<organism evidence="2 3">
    <name type="scientific">Geochorda subterranea</name>
    <dbReference type="NCBI Taxonomy" id="3109564"/>
    <lineage>
        <taxon>Bacteria</taxon>
        <taxon>Bacillati</taxon>
        <taxon>Bacillota</taxon>
        <taxon>Limnochordia</taxon>
        <taxon>Limnochordales</taxon>
        <taxon>Geochordaceae</taxon>
        <taxon>Geochorda</taxon>
    </lineage>
</organism>
<proteinExistence type="predicted"/>
<evidence type="ECO:0000313" key="2">
    <source>
        <dbReference type="EMBL" id="WRP14052.1"/>
    </source>
</evidence>
<gene>
    <name evidence="2" type="ORF">VLY81_11555</name>
</gene>
<evidence type="ECO:0000313" key="3">
    <source>
        <dbReference type="Proteomes" id="UP001333102"/>
    </source>
</evidence>
<dbReference type="EMBL" id="CP141614">
    <property type="protein sequence ID" value="WRP14052.1"/>
    <property type="molecule type" value="Genomic_DNA"/>
</dbReference>
<protein>
    <recommendedName>
        <fullName evidence="4">Outer membrane protein with beta-barrel domain</fullName>
    </recommendedName>
</protein>
<evidence type="ECO:0008006" key="4">
    <source>
        <dbReference type="Google" id="ProtNLM"/>
    </source>
</evidence>
<sequence length="228" mass="24334">MSASAPMRRATRRILRAAAAVASLLLAPSFAAASPGEGAMGFSGYVSVQRLELGPLNARLVDVPRLPPDGWATGYGVTLLRPSGWGFAFASGTYRWEARDATGLSRLEMTHAQAGLVRELLAGPDLRVTVALLGGLVSAQLDLVGGAPRRYDEFKMNRFTRRLVSLQPEVGLLWRLGTATSLQAAAGYLVAGDFWHSRWAHPYGSTLEGLPAWLRGPSLRLALVVGGP</sequence>
<reference evidence="3" key="1">
    <citation type="submission" date="2023-12" db="EMBL/GenBank/DDBJ databases">
        <title>Novel isolates from deep terrestrial aquifers shed light on the physiology and ecology of the class Limnochordia.</title>
        <authorList>
            <person name="Karnachuk O.V."/>
            <person name="Lukina A.P."/>
            <person name="Avakyan M.R."/>
            <person name="Kadnikov V."/>
            <person name="Begmatov S."/>
            <person name="Beletsky A.V."/>
            <person name="Mardanov A.V."/>
            <person name="Ravin N.V."/>
        </authorList>
    </citation>
    <scope>NUCLEOTIDE SEQUENCE [LARGE SCALE GENOMIC DNA]</scope>
    <source>
        <strain evidence="3">LN</strain>
    </source>
</reference>
<feature type="chain" id="PRO_5046802545" description="Outer membrane protein with beta-barrel domain" evidence="1">
    <location>
        <begin position="34"/>
        <end position="228"/>
    </location>
</feature>
<name>A0ABZ1BMJ7_9FIRM</name>
<dbReference type="Proteomes" id="UP001333102">
    <property type="component" value="Chromosome"/>
</dbReference>
<feature type="signal peptide" evidence="1">
    <location>
        <begin position="1"/>
        <end position="33"/>
    </location>
</feature>
<accession>A0ABZ1BMJ7</accession>
<keyword evidence="3" id="KW-1185">Reference proteome</keyword>
<evidence type="ECO:0000256" key="1">
    <source>
        <dbReference type="SAM" id="SignalP"/>
    </source>
</evidence>
<keyword evidence="1" id="KW-0732">Signal</keyword>